<dbReference type="HOGENOM" id="CLU_021137_10_1_1"/>
<evidence type="ECO:0000313" key="1">
    <source>
        <dbReference type="EnsemblProtists" id="PYU1_T015207"/>
    </source>
</evidence>
<name>K3XDA8_GLOUD</name>
<reference evidence="2" key="1">
    <citation type="journal article" date="2010" name="Genome Biol.">
        <title>Genome sequence of the necrotrophic plant pathogen Pythium ultimum reveals original pathogenicity mechanisms and effector repertoire.</title>
        <authorList>
            <person name="Levesque C.A."/>
            <person name="Brouwer H."/>
            <person name="Cano L."/>
            <person name="Hamilton J.P."/>
            <person name="Holt C."/>
            <person name="Huitema E."/>
            <person name="Raffaele S."/>
            <person name="Robideau G.P."/>
            <person name="Thines M."/>
            <person name="Win J."/>
            <person name="Zerillo M.M."/>
            <person name="Beakes G.W."/>
            <person name="Boore J.L."/>
            <person name="Busam D."/>
            <person name="Dumas B."/>
            <person name="Ferriera S."/>
            <person name="Fuerstenberg S.I."/>
            <person name="Gachon C.M."/>
            <person name="Gaulin E."/>
            <person name="Govers F."/>
            <person name="Grenville-Briggs L."/>
            <person name="Horner N."/>
            <person name="Hostetler J."/>
            <person name="Jiang R.H."/>
            <person name="Johnson J."/>
            <person name="Krajaejun T."/>
            <person name="Lin H."/>
            <person name="Meijer H.J."/>
            <person name="Moore B."/>
            <person name="Morris P."/>
            <person name="Phuntmart V."/>
            <person name="Puiu D."/>
            <person name="Shetty J."/>
            <person name="Stajich J.E."/>
            <person name="Tripathy S."/>
            <person name="Wawra S."/>
            <person name="van West P."/>
            <person name="Whitty B.R."/>
            <person name="Coutinho P.M."/>
            <person name="Henrissat B."/>
            <person name="Martin F."/>
            <person name="Thomas P.D."/>
            <person name="Tyler B.M."/>
            <person name="De Vries R.P."/>
            <person name="Kamoun S."/>
            <person name="Yandell M."/>
            <person name="Tisserat N."/>
            <person name="Buell C.R."/>
        </authorList>
    </citation>
    <scope>NUCLEOTIDE SEQUENCE</scope>
    <source>
        <strain evidence="2">DAOM:BR144</strain>
    </source>
</reference>
<dbReference type="EnsemblProtists" id="PYU1_T015207">
    <property type="protein sequence ID" value="PYU1_T015207"/>
    <property type="gene ID" value="PYU1_G015176"/>
</dbReference>
<keyword evidence="2" id="KW-1185">Reference proteome</keyword>
<evidence type="ECO:0008006" key="3">
    <source>
        <dbReference type="Google" id="ProtNLM"/>
    </source>
</evidence>
<evidence type="ECO:0000313" key="2">
    <source>
        <dbReference type="Proteomes" id="UP000019132"/>
    </source>
</evidence>
<accession>K3XDA8</accession>
<organism evidence="1 2">
    <name type="scientific">Globisporangium ultimum (strain ATCC 200006 / CBS 805.95 / DAOM BR144)</name>
    <name type="common">Pythium ultimum</name>
    <dbReference type="NCBI Taxonomy" id="431595"/>
    <lineage>
        <taxon>Eukaryota</taxon>
        <taxon>Sar</taxon>
        <taxon>Stramenopiles</taxon>
        <taxon>Oomycota</taxon>
        <taxon>Peronosporomycetes</taxon>
        <taxon>Pythiales</taxon>
        <taxon>Pythiaceae</taxon>
        <taxon>Globisporangium</taxon>
    </lineage>
</organism>
<dbReference type="InParanoid" id="K3XDA8"/>
<sequence>MTDKTKTIIDKFNGDNYATWVRYMRGVFLTKSVWEVVNRQDTPVFTDARIKTNMF</sequence>
<dbReference type="EMBL" id="ADOS01000238">
    <property type="status" value="NOT_ANNOTATED_CDS"/>
    <property type="molecule type" value="Genomic_DNA"/>
</dbReference>
<dbReference type="Proteomes" id="UP000019132">
    <property type="component" value="Unassembled WGS sequence"/>
</dbReference>
<reference evidence="1" key="3">
    <citation type="submission" date="2015-02" db="UniProtKB">
        <authorList>
            <consortium name="EnsemblProtists"/>
        </authorList>
    </citation>
    <scope>IDENTIFICATION</scope>
    <source>
        <strain evidence="1">DAOM BR144</strain>
    </source>
</reference>
<protein>
    <recommendedName>
        <fullName evidence="3">DUF4219 domain-containing protein</fullName>
    </recommendedName>
</protein>
<dbReference type="VEuPathDB" id="FungiDB:PYU1_G015176"/>
<dbReference type="AlphaFoldDB" id="K3XDA8"/>
<proteinExistence type="predicted"/>
<reference evidence="2" key="2">
    <citation type="submission" date="2010-04" db="EMBL/GenBank/DDBJ databases">
        <authorList>
            <person name="Buell R."/>
            <person name="Hamilton J."/>
            <person name="Hostetler J."/>
        </authorList>
    </citation>
    <scope>NUCLEOTIDE SEQUENCE [LARGE SCALE GENOMIC DNA]</scope>
    <source>
        <strain evidence="2">DAOM:BR144</strain>
    </source>
</reference>